<accession>A0A559J146</accession>
<protein>
    <submittedName>
        <fullName evidence="2">Discoidin domain-containing protein</fullName>
    </submittedName>
</protein>
<dbReference type="AlphaFoldDB" id="A0A559J146"/>
<proteinExistence type="predicted"/>
<evidence type="ECO:0000259" key="1">
    <source>
        <dbReference type="PROSITE" id="PS50022"/>
    </source>
</evidence>
<dbReference type="Proteomes" id="UP000318102">
    <property type="component" value="Unassembled WGS sequence"/>
</dbReference>
<dbReference type="Gene3D" id="2.60.120.260">
    <property type="entry name" value="Galactose-binding domain-like"/>
    <property type="match status" value="2"/>
</dbReference>
<evidence type="ECO:0000313" key="2">
    <source>
        <dbReference type="EMBL" id="TVX93615.1"/>
    </source>
</evidence>
<dbReference type="InterPro" id="IPR008979">
    <property type="entry name" value="Galactose-bd-like_sf"/>
</dbReference>
<sequence>MIVEQTKSVFKKWLMSFMLVTLIITMVGGQVLAYVAPPTSVTDATYLPDGTLIPTGPDALIAPAAVSPNEPSITLTADDEYEVYHNGVRIGASTNWKQAGTFPLKVTTGKNVIAVKAKDNGIYAGLLAEINAGPDDIFTTDFNWKSTSTFTEGWHLSDFNDAAWQRAKDFGSYGITPWDKSVQGMPVDTAAKWIWPGDTNYWSPVKEAYFRFEFIINPDGSSGVGNPITSVGSFSNVTHQLKSTTVTMPASVKNRLDIKENIFEDEAESGSFVLTQEEFRQINPSLAAGKIYFDEASNKTIKVSQVIQDGTSFRIDYVAPALDELLEYYDIPEQTVELAESNIVLPAEKMSLAEHDLTVLSPTSTGCGKVGNDFTCNFNKVLVNQTGTNGKVYVEASGSITLQFPKVSAVYNRKKYDVKFTAGEKAKVTLKGEAKFHKEVKVPIFGFNINAGKLASASVGVFLVIGVDGSVKFEFVVDQGYFVEAGIRGKNFFWIPVSFKPYANTTRYLNITHNIEGQIKAWAGVKAEVSLKIAKLKVIAVSVFAGIEGQGKWTSNTNVSSHFSLTIDALVKGEATVLNKYFKLFEFRWNLVKLEKKPPTNNTNYALTATVSADSTFPGYSVLKIKDGDRNTALGQSHSWANNQHTPLPQYVYVDFGQSRNINRIDLYTTATYAISKYDLQYWNGSTWVQLATVTGNTAANRTHTFNAVNTTKIRVSALLGPSHQQGYVRINELEVY</sequence>
<gene>
    <name evidence="2" type="ORF">FPZ44_11420</name>
</gene>
<dbReference type="SUPFAM" id="SSF49785">
    <property type="entry name" value="Galactose-binding domain-like"/>
    <property type="match status" value="1"/>
</dbReference>
<dbReference type="PROSITE" id="PS50022">
    <property type="entry name" value="FA58C_3"/>
    <property type="match status" value="1"/>
</dbReference>
<dbReference type="EMBL" id="VNJK01000001">
    <property type="protein sequence ID" value="TVX93615.1"/>
    <property type="molecule type" value="Genomic_DNA"/>
</dbReference>
<comment type="caution">
    <text evidence="2">The sequence shown here is derived from an EMBL/GenBank/DDBJ whole genome shotgun (WGS) entry which is preliminary data.</text>
</comment>
<dbReference type="OrthoDB" id="2483993at2"/>
<name>A0A559J146_9BACL</name>
<dbReference type="InterPro" id="IPR000421">
    <property type="entry name" value="FA58C"/>
</dbReference>
<keyword evidence="3" id="KW-1185">Reference proteome</keyword>
<feature type="domain" description="F5/8 type C" evidence="1">
    <location>
        <begin position="600"/>
        <end position="737"/>
    </location>
</feature>
<organism evidence="2 3">
    <name type="scientific">Paenibacillus agilis</name>
    <dbReference type="NCBI Taxonomy" id="3020863"/>
    <lineage>
        <taxon>Bacteria</taxon>
        <taxon>Bacillati</taxon>
        <taxon>Bacillota</taxon>
        <taxon>Bacilli</taxon>
        <taxon>Bacillales</taxon>
        <taxon>Paenibacillaceae</taxon>
        <taxon>Paenibacillus</taxon>
    </lineage>
</organism>
<dbReference type="Pfam" id="PF22633">
    <property type="entry name" value="F5_F8_type_C_2"/>
    <property type="match status" value="1"/>
</dbReference>
<reference evidence="2 3" key="1">
    <citation type="submission" date="2019-07" db="EMBL/GenBank/DDBJ databases">
        <authorList>
            <person name="Kim J."/>
        </authorList>
    </citation>
    <scope>NUCLEOTIDE SEQUENCE [LARGE SCALE GENOMIC DNA]</scope>
    <source>
        <strain evidence="2 3">N4</strain>
    </source>
</reference>
<evidence type="ECO:0000313" key="3">
    <source>
        <dbReference type="Proteomes" id="UP000318102"/>
    </source>
</evidence>